<keyword evidence="4" id="KW-1185">Reference proteome</keyword>
<dbReference type="Pfam" id="PF02452">
    <property type="entry name" value="PemK_toxin"/>
    <property type="match status" value="1"/>
</dbReference>
<dbReference type="GO" id="GO:0004521">
    <property type="term" value="F:RNA endonuclease activity"/>
    <property type="evidence" value="ECO:0007669"/>
    <property type="project" value="TreeGrafter"/>
</dbReference>
<sequence length="110" mass="12180">MKYVPERGDIIWLSFSLQSGVEQAGRRPAIVLSPSVYNEKSGLVLVCPVTSKRKGYPFEVALGDTLTTSGAVLSDQVRSLDWRAREANFIERINDAALADILENTRLLLD</sequence>
<name>A0A511Z9N4_9BACL</name>
<dbReference type="AlphaFoldDB" id="A0A511Z9N4"/>
<dbReference type="InterPro" id="IPR011067">
    <property type="entry name" value="Plasmid_toxin/cell-grow_inhib"/>
</dbReference>
<dbReference type="GO" id="GO:0003677">
    <property type="term" value="F:DNA binding"/>
    <property type="evidence" value="ECO:0007669"/>
    <property type="project" value="InterPro"/>
</dbReference>
<dbReference type="NCBIfam" id="NF007386">
    <property type="entry name" value="PRK09907.1"/>
    <property type="match status" value="1"/>
</dbReference>
<dbReference type="SUPFAM" id="SSF50118">
    <property type="entry name" value="Cell growth inhibitor/plasmid maintenance toxic component"/>
    <property type="match status" value="1"/>
</dbReference>
<dbReference type="Gene3D" id="2.30.30.110">
    <property type="match status" value="1"/>
</dbReference>
<keyword evidence="3" id="KW-0378">Hydrolase</keyword>
<keyword evidence="2" id="KW-1277">Toxin-antitoxin system</keyword>
<comment type="caution">
    <text evidence="3">The sequence shown here is derived from an EMBL/GenBank/DDBJ whole genome shotgun (WGS) entry which is preliminary data.</text>
</comment>
<evidence type="ECO:0000313" key="3">
    <source>
        <dbReference type="EMBL" id="GEN84166.1"/>
    </source>
</evidence>
<organism evidence="3 4">
    <name type="scientific">Sporosarcina luteola</name>
    <dbReference type="NCBI Taxonomy" id="582850"/>
    <lineage>
        <taxon>Bacteria</taxon>
        <taxon>Bacillati</taxon>
        <taxon>Bacillota</taxon>
        <taxon>Bacilli</taxon>
        <taxon>Bacillales</taxon>
        <taxon>Caryophanaceae</taxon>
        <taxon>Sporosarcina</taxon>
    </lineage>
</organism>
<evidence type="ECO:0000256" key="2">
    <source>
        <dbReference type="ARBA" id="ARBA00022649"/>
    </source>
</evidence>
<proteinExistence type="inferred from homology"/>
<dbReference type="PANTHER" id="PTHR33988">
    <property type="entry name" value="ENDORIBONUCLEASE MAZF-RELATED"/>
    <property type="match status" value="1"/>
</dbReference>
<dbReference type="InterPro" id="IPR003477">
    <property type="entry name" value="PemK-like"/>
</dbReference>
<keyword evidence="3" id="KW-0255">Endonuclease</keyword>
<dbReference type="Proteomes" id="UP000321901">
    <property type="component" value="Unassembled WGS sequence"/>
</dbReference>
<evidence type="ECO:0000256" key="1">
    <source>
        <dbReference type="ARBA" id="ARBA00007521"/>
    </source>
</evidence>
<comment type="similarity">
    <text evidence="1">Belongs to the PemK/MazF family.</text>
</comment>
<dbReference type="EMBL" id="BJYL01000033">
    <property type="protein sequence ID" value="GEN84166.1"/>
    <property type="molecule type" value="Genomic_DNA"/>
</dbReference>
<keyword evidence="3" id="KW-0540">Nuclease</keyword>
<reference evidence="3 4" key="1">
    <citation type="submission" date="2019-07" db="EMBL/GenBank/DDBJ databases">
        <title>Whole genome shotgun sequence of Sporosarcina luteola NBRC 105378.</title>
        <authorList>
            <person name="Hosoyama A."/>
            <person name="Uohara A."/>
            <person name="Ohji S."/>
            <person name="Ichikawa N."/>
        </authorList>
    </citation>
    <scope>NUCLEOTIDE SEQUENCE [LARGE SCALE GENOMIC DNA]</scope>
    <source>
        <strain evidence="3 4">NBRC 105378</strain>
    </source>
</reference>
<protein>
    <submittedName>
        <fullName evidence="3">mRNA-degrading endonuclease</fullName>
    </submittedName>
</protein>
<gene>
    <name evidence="3" type="primary">mazF</name>
    <name evidence="3" type="ORF">SLU01_24780</name>
</gene>
<dbReference type="GO" id="GO:0006402">
    <property type="term" value="P:mRNA catabolic process"/>
    <property type="evidence" value="ECO:0007669"/>
    <property type="project" value="TreeGrafter"/>
</dbReference>
<accession>A0A511Z9N4</accession>
<dbReference type="PANTHER" id="PTHR33988:SF3">
    <property type="entry name" value="ENDORIBONUCLEASE TOXIN CHPB-RELATED"/>
    <property type="match status" value="1"/>
</dbReference>
<evidence type="ECO:0000313" key="4">
    <source>
        <dbReference type="Proteomes" id="UP000321901"/>
    </source>
</evidence>
<dbReference type="GO" id="GO:0016075">
    <property type="term" value="P:rRNA catabolic process"/>
    <property type="evidence" value="ECO:0007669"/>
    <property type="project" value="TreeGrafter"/>
</dbReference>